<feature type="domain" description="Aminoglycoside phosphotransferase" evidence="2">
    <location>
        <begin position="294"/>
        <end position="357"/>
    </location>
</feature>
<dbReference type="SUPFAM" id="SSF56112">
    <property type="entry name" value="Protein kinase-like (PK-like)"/>
    <property type="match status" value="1"/>
</dbReference>
<gene>
    <name evidence="3" type="ORF">L207DRAFT_538442</name>
</gene>
<dbReference type="Pfam" id="PF01636">
    <property type="entry name" value="APH"/>
    <property type="match status" value="1"/>
</dbReference>
<dbReference type="InterPro" id="IPR011009">
    <property type="entry name" value="Kinase-like_dom_sf"/>
</dbReference>
<dbReference type="InterPro" id="IPR002575">
    <property type="entry name" value="Aminoglycoside_PTrfase"/>
</dbReference>
<evidence type="ECO:0000256" key="1">
    <source>
        <dbReference type="SAM" id="MobiDB-lite"/>
    </source>
</evidence>
<feature type="region of interest" description="Disordered" evidence="1">
    <location>
        <begin position="1"/>
        <end position="34"/>
    </location>
</feature>
<keyword evidence="4" id="KW-1185">Reference proteome</keyword>
<dbReference type="Proteomes" id="UP000235786">
    <property type="component" value="Unassembled WGS sequence"/>
</dbReference>
<dbReference type="EMBL" id="KZ613970">
    <property type="protein sequence ID" value="PMD29989.1"/>
    <property type="molecule type" value="Genomic_DNA"/>
</dbReference>
<sequence>MEPHTSAPRRGTLSTTRRSRRNGSSANEQTKAHVPTLKALGKSDCEVKIISILECENLVPIEALLENTSAVDVNQMQKVLEDARSPSPNPLSESLHSLAGSRTAQVQKALRRPVLAYKQTLDLRRSSQQSLKANSPRQYVNDATIRRLTSNKWAVRKRAFAGGMQDGSRLLKQIRKQIIFSAVCRKNRMNATISTPEIYGIKVPKAGELLGNIVVDMEYIPFHDVCHLVLEYDKSIHEWLIESAVSIVDYELTQSTAVALKELLPDFHSKAKSVLEALPKSTLLNQAEITLITEQFTQILDHFASLPNIPVPVGTCHGDLTFQNMLVDPVNRELCVFDFLDTFLESPLQDIAKLLQDCRHYWVLTQIHIPGKSLARAVTTLGVFHDRIYSAYYRYAFWDAVPLFEFFCLARILPYITTSIEKHCVMAGMQRISQDIAFLSMKVEREDLALSGSLSSTEGENILEHETKTTVIVPAMGPDMGELYKDGQIKLLARNSSGHPLIVDSISSLDFRNVSTIVIAVLESLILQHCGTKSHFESLFSSLPPSTISLLRFHYAKTPTLDAVNTVTSTIASLSITGPIFIKDADNDFAHCIDIGNYLTCLSIVKNHSHTPSSLSASSAQRWDGRPDLIDATHKSYVSFSYDNIISNIAYGSFVSSQFCCGGWSFISAQDFLAAATKLRAAIKGADIGAVSGGKEGGTRGSLKVLDVLWQLVCDGQLFFGVSVVEYEDWGSRMAWVAHRKRGKRGKTRVRDEEEGAGWGEWFTGLIGLSVKAGT</sequence>
<dbReference type="Gene3D" id="3.90.1200.10">
    <property type="match status" value="1"/>
</dbReference>
<dbReference type="AlphaFoldDB" id="A0A2J6QUP6"/>
<reference evidence="3 4" key="1">
    <citation type="submission" date="2016-04" db="EMBL/GenBank/DDBJ databases">
        <title>A degradative enzymes factory behind the ericoid mycorrhizal symbiosis.</title>
        <authorList>
            <consortium name="DOE Joint Genome Institute"/>
            <person name="Martino E."/>
            <person name="Morin E."/>
            <person name="Grelet G."/>
            <person name="Kuo A."/>
            <person name="Kohler A."/>
            <person name="Daghino S."/>
            <person name="Barry K."/>
            <person name="Choi C."/>
            <person name="Cichocki N."/>
            <person name="Clum A."/>
            <person name="Copeland A."/>
            <person name="Hainaut M."/>
            <person name="Haridas S."/>
            <person name="Labutti K."/>
            <person name="Lindquist E."/>
            <person name="Lipzen A."/>
            <person name="Khouja H.-R."/>
            <person name="Murat C."/>
            <person name="Ohm R."/>
            <person name="Olson A."/>
            <person name="Spatafora J."/>
            <person name="Veneault-Fourrey C."/>
            <person name="Henrissat B."/>
            <person name="Grigoriev I."/>
            <person name="Martin F."/>
            <person name="Perotto S."/>
        </authorList>
    </citation>
    <scope>NUCLEOTIDE SEQUENCE [LARGE SCALE GENOMIC DNA]</scope>
    <source>
        <strain evidence="3 4">F</strain>
    </source>
</reference>
<evidence type="ECO:0000259" key="2">
    <source>
        <dbReference type="Pfam" id="PF01636"/>
    </source>
</evidence>
<protein>
    <recommendedName>
        <fullName evidence="2">Aminoglycoside phosphotransferase domain-containing protein</fullName>
    </recommendedName>
</protein>
<accession>A0A2J6QUP6</accession>
<dbReference type="OrthoDB" id="3507075at2759"/>
<name>A0A2J6QUP6_HYAVF</name>
<evidence type="ECO:0000313" key="3">
    <source>
        <dbReference type="EMBL" id="PMD29989.1"/>
    </source>
</evidence>
<evidence type="ECO:0000313" key="4">
    <source>
        <dbReference type="Proteomes" id="UP000235786"/>
    </source>
</evidence>
<proteinExistence type="predicted"/>
<organism evidence="3 4">
    <name type="scientific">Hyaloscypha variabilis (strain UAMH 11265 / GT02V1 / F)</name>
    <name type="common">Meliniomyces variabilis</name>
    <dbReference type="NCBI Taxonomy" id="1149755"/>
    <lineage>
        <taxon>Eukaryota</taxon>
        <taxon>Fungi</taxon>
        <taxon>Dikarya</taxon>
        <taxon>Ascomycota</taxon>
        <taxon>Pezizomycotina</taxon>
        <taxon>Leotiomycetes</taxon>
        <taxon>Helotiales</taxon>
        <taxon>Hyaloscyphaceae</taxon>
        <taxon>Hyaloscypha</taxon>
        <taxon>Hyaloscypha variabilis</taxon>
    </lineage>
</organism>